<protein>
    <submittedName>
        <fullName evidence="5">Helicase</fullName>
    </submittedName>
</protein>
<dbReference type="InterPro" id="IPR022138">
    <property type="entry name" value="DUF3670"/>
</dbReference>
<feature type="region of interest" description="Disordered" evidence="2">
    <location>
        <begin position="1"/>
        <end position="20"/>
    </location>
</feature>
<dbReference type="InterPro" id="IPR001650">
    <property type="entry name" value="Helicase_C-like"/>
</dbReference>
<keyword evidence="1" id="KW-0378">Hydrolase</keyword>
<dbReference type="PANTHER" id="PTHR10799">
    <property type="entry name" value="SNF2/RAD54 HELICASE FAMILY"/>
    <property type="match status" value="1"/>
</dbReference>
<dbReference type="Proteomes" id="UP000653644">
    <property type="component" value="Unassembled WGS sequence"/>
</dbReference>
<dbReference type="Gene3D" id="3.40.50.300">
    <property type="entry name" value="P-loop containing nucleotide triphosphate hydrolases"/>
    <property type="match status" value="1"/>
</dbReference>
<evidence type="ECO:0000259" key="3">
    <source>
        <dbReference type="PROSITE" id="PS51192"/>
    </source>
</evidence>
<dbReference type="Pfam" id="PF00176">
    <property type="entry name" value="SNF2-rel_dom"/>
    <property type="match status" value="1"/>
</dbReference>
<dbReference type="PROSITE" id="PS51192">
    <property type="entry name" value="HELICASE_ATP_BIND_1"/>
    <property type="match status" value="1"/>
</dbReference>
<evidence type="ECO:0000256" key="1">
    <source>
        <dbReference type="ARBA" id="ARBA00022801"/>
    </source>
</evidence>
<evidence type="ECO:0000256" key="2">
    <source>
        <dbReference type="SAM" id="MobiDB-lite"/>
    </source>
</evidence>
<feature type="compositionally biased region" description="Low complexity" evidence="2">
    <location>
        <begin position="8"/>
        <end position="20"/>
    </location>
</feature>
<sequence>MSGTVAVAERAGGPREAGAGHPVPVRLASVYLPAPLPRQGRLAFWDPAGDPLPTASGGTPEELTVVRRHGAGVRRRQVPALTLPLAEALPLLVGARRDPAAHPATACWGAAALHALRLVARGRLLPGLTPAGHDAWRAGPLEPDDIAHLRAIAAALPPEGHAVPLPGPGALRLPEPEALIRSFLDAVADTLPRTPAATYTAGRPFAAREPQALPAAHEWAAEVAAGMDAGVRISLRLDLSAYDVFDVGAAEGARAAGAAVVQVHSLADPTLVADAAALWAGEADGAFGPRARVDAALAVRRAARVWPPLDRLAEQDVPDVLALSEEELGELLGVAASRLAAAGVAVHWPRDLARDLTATAVVRPAPGSATDGTGFFESEDLLRFRWQLALGGDPLGEAEMDALAEAHRPVVRLRDRWVLVDPALVRKARTRELGLLDPVDALAVALTGTAEVDGETVEAVPAGALATLRDRLTAGLRPADPPPGLRATLRDYQLRGLAWLDLMTSLGLGGCLADDMGLGKTVTLIALHLKRARTEPTLVVCPASLLGNWQREITRFAPGVPVRRFHGPERTLDGVDGGFVLTTYGTMRSTAARLAEQPWGMVVADEAQHVKNPYSATAKALRTIPSPARVALTGTPVENNLSELWALLDWTTPGLLGPLKSFRARHARAVENGEDEEAARRLARLVRPFLLRRKKSDPGIVPELPPKTETDHPVPLTREQAALYEAVVRESMLAIETARGMARRGLVLKLLGALKQICDHPALYLKEDPRPDRLAVRSGKLALLDELLDTLLAEDGSALVFTQYVGMARLLTAHLSARAIPVDLLHGGTPVPERERMVDRFQDGGTPVLVLSLKAAGTGLNLTRAGHVVHFDRWWNPAVEEQATDRAYRIGQTQPVQVHRLVTEGTVEDRIAEMLASKRALADAILGSGEAALTELTDRELSDLVSLRRIP</sequence>
<dbReference type="EMBL" id="BMVN01000001">
    <property type="protein sequence ID" value="GHA03467.1"/>
    <property type="molecule type" value="Genomic_DNA"/>
</dbReference>
<dbReference type="SMART" id="SM00490">
    <property type="entry name" value="HELICc"/>
    <property type="match status" value="1"/>
</dbReference>
<dbReference type="PROSITE" id="PS51194">
    <property type="entry name" value="HELICASE_CTER"/>
    <property type="match status" value="1"/>
</dbReference>
<keyword evidence="5" id="KW-0347">Helicase</keyword>
<dbReference type="SMART" id="SM00487">
    <property type="entry name" value="DEXDc"/>
    <property type="match status" value="1"/>
</dbReference>
<keyword evidence="5" id="KW-0067">ATP-binding</keyword>
<reference evidence="6" key="1">
    <citation type="journal article" date="2019" name="Int. J. Syst. Evol. Microbiol.">
        <title>The Global Catalogue of Microorganisms (GCM) 10K type strain sequencing project: providing services to taxonomists for standard genome sequencing and annotation.</title>
        <authorList>
            <consortium name="The Broad Institute Genomics Platform"/>
            <consortium name="The Broad Institute Genome Sequencing Center for Infectious Disease"/>
            <person name="Wu L."/>
            <person name="Ma J."/>
        </authorList>
    </citation>
    <scope>NUCLEOTIDE SEQUENCE [LARGE SCALE GENOMIC DNA]</scope>
    <source>
        <strain evidence="6">JCM 4733</strain>
    </source>
</reference>
<proteinExistence type="predicted"/>
<keyword evidence="6" id="KW-1185">Reference proteome</keyword>
<comment type="caution">
    <text evidence="5">The sequence shown here is derived from an EMBL/GenBank/DDBJ whole genome shotgun (WGS) entry which is preliminary data.</text>
</comment>
<accession>A0ABQ3CDN6</accession>
<dbReference type="InterPro" id="IPR014001">
    <property type="entry name" value="Helicase_ATP-bd"/>
</dbReference>
<dbReference type="SUPFAM" id="SSF52540">
    <property type="entry name" value="P-loop containing nucleoside triphosphate hydrolases"/>
    <property type="match status" value="2"/>
</dbReference>
<dbReference type="InterPro" id="IPR000330">
    <property type="entry name" value="SNF2_N"/>
</dbReference>
<feature type="domain" description="Helicase ATP-binding" evidence="3">
    <location>
        <begin position="501"/>
        <end position="654"/>
    </location>
</feature>
<dbReference type="Pfam" id="PF00271">
    <property type="entry name" value="Helicase_C"/>
    <property type="match status" value="1"/>
</dbReference>
<dbReference type="RefSeq" id="WP_189881722.1">
    <property type="nucleotide sequence ID" value="NZ_BMVN01000001.1"/>
</dbReference>
<evidence type="ECO:0000313" key="5">
    <source>
        <dbReference type="EMBL" id="GHA03467.1"/>
    </source>
</evidence>
<dbReference type="CDD" id="cd18793">
    <property type="entry name" value="SF2_C_SNF"/>
    <property type="match status" value="1"/>
</dbReference>
<keyword evidence="5" id="KW-0547">Nucleotide-binding</keyword>
<evidence type="ECO:0000313" key="6">
    <source>
        <dbReference type="Proteomes" id="UP000653644"/>
    </source>
</evidence>
<dbReference type="InterPro" id="IPR027417">
    <property type="entry name" value="P-loop_NTPase"/>
</dbReference>
<organism evidence="5 6">
    <name type="scientific">Streptomyces canarius</name>
    <dbReference type="NCBI Taxonomy" id="285453"/>
    <lineage>
        <taxon>Bacteria</taxon>
        <taxon>Bacillati</taxon>
        <taxon>Actinomycetota</taxon>
        <taxon>Actinomycetes</taxon>
        <taxon>Kitasatosporales</taxon>
        <taxon>Streptomycetaceae</taxon>
        <taxon>Streptomyces</taxon>
    </lineage>
</organism>
<dbReference type="Gene3D" id="3.40.50.10810">
    <property type="entry name" value="Tandem AAA-ATPase domain"/>
    <property type="match status" value="1"/>
</dbReference>
<name>A0ABQ3CDN6_9ACTN</name>
<dbReference type="InterPro" id="IPR049730">
    <property type="entry name" value="SNF2/RAD54-like_C"/>
</dbReference>
<dbReference type="Pfam" id="PF12419">
    <property type="entry name" value="DUF3670"/>
    <property type="match status" value="1"/>
</dbReference>
<dbReference type="GO" id="GO:0004386">
    <property type="term" value="F:helicase activity"/>
    <property type="evidence" value="ECO:0007669"/>
    <property type="project" value="UniProtKB-KW"/>
</dbReference>
<feature type="domain" description="Helicase C-terminal" evidence="4">
    <location>
        <begin position="783"/>
        <end position="942"/>
    </location>
</feature>
<dbReference type="InterPro" id="IPR038718">
    <property type="entry name" value="SNF2-like_sf"/>
</dbReference>
<evidence type="ECO:0000259" key="4">
    <source>
        <dbReference type="PROSITE" id="PS51194"/>
    </source>
</evidence>
<gene>
    <name evidence="5" type="ORF">GCM10010345_04750</name>
</gene>